<comment type="caution">
    <text evidence="2">The sequence shown here is derived from an EMBL/GenBank/DDBJ whole genome shotgun (WGS) entry which is preliminary data.</text>
</comment>
<feature type="compositionally biased region" description="Basic and acidic residues" evidence="1">
    <location>
        <begin position="177"/>
        <end position="188"/>
    </location>
</feature>
<protein>
    <recommendedName>
        <fullName evidence="4">DUF3945 domain-containing protein</fullName>
    </recommendedName>
</protein>
<organism evidence="2 3">
    <name type="scientific">Pedobacter gandavensis</name>
    <dbReference type="NCBI Taxonomy" id="2679963"/>
    <lineage>
        <taxon>Bacteria</taxon>
        <taxon>Pseudomonadati</taxon>
        <taxon>Bacteroidota</taxon>
        <taxon>Sphingobacteriia</taxon>
        <taxon>Sphingobacteriales</taxon>
        <taxon>Sphingobacteriaceae</taxon>
        <taxon>Pedobacter</taxon>
    </lineage>
</organism>
<keyword evidence="3" id="KW-1185">Reference proteome</keyword>
<name>A0ABR6EZB4_9SPHI</name>
<dbReference type="Proteomes" id="UP000636110">
    <property type="component" value="Unassembled WGS sequence"/>
</dbReference>
<sequence length="196" mass="23031">MHIENDKVNFINNEYKSTYYAKPITQNIWVDRGRGFTAQQSANLIQGRSVYRDDLVKYTTGEPYKAWVKLDLEKGKDEKGDFQMQQFMDPQYGYDLKHVLNEYRIKELDDPAKREKLEAELKNGNRALITTVKEGKEVKLQLEALPRYGNLNFFTMEGKIERRDQFEKVQAKENIFEMKTGQSKDKELSTGQELSR</sequence>
<feature type="region of interest" description="Disordered" evidence="1">
    <location>
        <begin position="177"/>
        <end position="196"/>
    </location>
</feature>
<evidence type="ECO:0000313" key="2">
    <source>
        <dbReference type="EMBL" id="MBB2150565.1"/>
    </source>
</evidence>
<accession>A0ABR6EZB4</accession>
<proteinExistence type="predicted"/>
<evidence type="ECO:0000256" key="1">
    <source>
        <dbReference type="SAM" id="MobiDB-lite"/>
    </source>
</evidence>
<reference evidence="2 3" key="1">
    <citation type="submission" date="2019-11" db="EMBL/GenBank/DDBJ databases">
        <title>Description of Pedobacter sp. LMG 31462T.</title>
        <authorList>
            <person name="Carlier A."/>
            <person name="Qi S."/>
            <person name="Vandamme P."/>
        </authorList>
    </citation>
    <scope>NUCLEOTIDE SEQUENCE [LARGE SCALE GENOMIC DNA]</scope>
    <source>
        <strain evidence="2 3">LMG 31462</strain>
    </source>
</reference>
<dbReference type="EMBL" id="WNXC01000006">
    <property type="protein sequence ID" value="MBB2150565.1"/>
    <property type="molecule type" value="Genomic_DNA"/>
</dbReference>
<dbReference type="RefSeq" id="WP_182959629.1">
    <property type="nucleotide sequence ID" value="NZ_WNXC01000006.1"/>
</dbReference>
<evidence type="ECO:0000313" key="3">
    <source>
        <dbReference type="Proteomes" id="UP000636110"/>
    </source>
</evidence>
<gene>
    <name evidence="2" type="ORF">GM920_16830</name>
</gene>
<evidence type="ECO:0008006" key="4">
    <source>
        <dbReference type="Google" id="ProtNLM"/>
    </source>
</evidence>